<evidence type="ECO:0000256" key="4">
    <source>
        <dbReference type="ARBA" id="ARBA00022679"/>
    </source>
</evidence>
<feature type="transmembrane region" description="Helical" evidence="9">
    <location>
        <begin position="185"/>
        <end position="205"/>
    </location>
</feature>
<feature type="transmembrane region" description="Helical" evidence="9">
    <location>
        <begin position="541"/>
        <end position="567"/>
    </location>
</feature>
<dbReference type="Pfam" id="PF09594">
    <property type="entry name" value="GT87"/>
    <property type="match status" value="1"/>
</dbReference>
<dbReference type="STRING" id="1618578.UV74_C0013G0563"/>
<dbReference type="Pfam" id="PF16192">
    <property type="entry name" value="PMT_4TMC"/>
    <property type="match status" value="1"/>
</dbReference>
<feature type="transmembrane region" description="Helical" evidence="9">
    <location>
        <begin position="579"/>
        <end position="605"/>
    </location>
</feature>
<dbReference type="InterPro" id="IPR038731">
    <property type="entry name" value="RgtA/B/C-like"/>
</dbReference>
<dbReference type="Proteomes" id="UP000034090">
    <property type="component" value="Unassembled WGS sequence"/>
</dbReference>
<dbReference type="InterPro" id="IPR032421">
    <property type="entry name" value="PMT_4TMC"/>
</dbReference>
<evidence type="ECO:0000259" key="10">
    <source>
        <dbReference type="Pfam" id="PF13231"/>
    </source>
</evidence>
<evidence type="ECO:0000256" key="1">
    <source>
        <dbReference type="ARBA" id="ARBA00004651"/>
    </source>
</evidence>
<feature type="domain" description="Protein O-mannosyl-transferase C-terminal four TM" evidence="11">
    <location>
        <begin position="605"/>
        <end position="771"/>
    </location>
</feature>
<comment type="subcellular location">
    <subcellularLocation>
        <location evidence="1">Cell membrane</location>
        <topology evidence="1">Multi-pass membrane protein</topology>
    </subcellularLocation>
</comment>
<protein>
    <submittedName>
        <fullName evidence="12">Glycosyl transferase family 39</fullName>
    </submittedName>
</protein>
<comment type="caution">
    <text evidence="12">The sequence shown here is derived from an EMBL/GenBank/DDBJ whole genome shotgun (WGS) entry which is preliminary data.</text>
</comment>
<keyword evidence="6 9" id="KW-1133">Transmembrane helix</keyword>
<dbReference type="InterPro" id="IPR050297">
    <property type="entry name" value="LipidA_mod_glycosyltrf_83"/>
</dbReference>
<dbReference type="Pfam" id="PF13231">
    <property type="entry name" value="PMT_2"/>
    <property type="match status" value="1"/>
</dbReference>
<feature type="transmembrane region" description="Helical" evidence="9">
    <location>
        <begin position="275"/>
        <end position="293"/>
    </location>
</feature>
<dbReference type="GO" id="GO:0009103">
    <property type="term" value="P:lipopolysaccharide biosynthetic process"/>
    <property type="evidence" value="ECO:0007669"/>
    <property type="project" value="UniProtKB-ARBA"/>
</dbReference>
<feature type="transmembrane region" description="Helical" evidence="9">
    <location>
        <begin position="734"/>
        <end position="752"/>
    </location>
</feature>
<feature type="transmembrane region" description="Helical" evidence="9">
    <location>
        <begin position="468"/>
        <end position="489"/>
    </location>
</feature>
<dbReference type="AlphaFoldDB" id="A0A0G1FQX7"/>
<comment type="similarity">
    <text evidence="8">Belongs to the glycosyltransferase 87 family.</text>
</comment>
<evidence type="ECO:0000256" key="3">
    <source>
        <dbReference type="ARBA" id="ARBA00022676"/>
    </source>
</evidence>
<proteinExistence type="inferred from homology"/>
<name>A0A0G1FQX7_9BACT</name>
<keyword evidence="3" id="KW-0328">Glycosyltransferase</keyword>
<evidence type="ECO:0000256" key="2">
    <source>
        <dbReference type="ARBA" id="ARBA00022475"/>
    </source>
</evidence>
<accession>A0A0G1FQX7</accession>
<keyword evidence="5 9" id="KW-0812">Transmembrane</keyword>
<reference evidence="12 13" key="1">
    <citation type="journal article" date="2015" name="Nature">
        <title>rRNA introns, odd ribosomes, and small enigmatic genomes across a large radiation of phyla.</title>
        <authorList>
            <person name="Brown C.T."/>
            <person name="Hug L.A."/>
            <person name="Thomas B.C."/>
            <person name="Sharon I."/>
            <person name="Castelle C.J."/>
            <person name="Singh A."/>
            <person name="Wilkins M.J."/>
            <person name="Williams K.H."/>
            <person name="Banfield J.F."/>
        </authorList>
    </citation>
    <scope>NUCLEOTIDE SEQUENCE [LARGE SCALE GENOMIC DNA]</scope>
</reference>
<feature type="transmembrane region" description="Helical" evidence="9">
    <location>
        <begin position="129"/>
        <end position="145"/>
    </location>
</feature>
<dbReference type="PANTHER" id="PTHR33908:SF11">
    <property type="entry name" value="MEMBRANE PROTEIN"/>
    <property type="match status" value="1"/>
</dbReference>
<feature type="transmembrane region" description="Helical" evidence="9">
    <location>
        <begin position="362"/>
        <end position="380"/>
    </location>
</feature>
<evidence type="ECO:0000313" key="13">
    <source>
        <dbReference type="Proteomes" id="UP000034090"/>
    </source>
</evidence>
<dbReference type="GO" id="GO:0005886">
    <property type="term" value="C:plasma membrane"/>
    <property type="evidence" value="ECO:0007669"/>
    <property type="project" value="UniProtKB-SubCell"/>
</dbReference>
<gene>
    <name evidence="12" type="ORF">UV74_C0013G0563</name>
</gene>
<dbReference type="GO" id="GO:0000030">
    <property type="term" value="F:mannosyltransferase activity"/>
    <property type="evidence" value="ECO:0007669"/>
    <property type="project" value="InterPro"/>
</dbReference>
<dbReference type="InterPro" id="IPR018584">
    <property type="entry name" value="GT87"/>
</dbReference>
<keyword evidence="2" id="KW-1003">Cell membrane</keyword>
<feature type="transmembrane region" description="Helical" evidence="9">
    <location>
        <begin position="655"/>
        <end position="674"/>
    </location>
</feature>
<organism evidence="12 13">
    <name type="scientific">Candidatus Woesebacteria bacterium GW2011_GWB1_43_14</name>
    <dbReference type="NCBI Taxonomy" id="1618578"/>
    <lineage>
        <taxon>Bacteria</taxon>
        <taxon>Candidatus Woeseibacteriota</taxon>
    </lineage>
</organism>
<feature type="transmembrane region" description="Helical" evidence="9">
    <location>
        <begin position="299"/>
        <end position="316"/>
    </location>
</feature>
<evidence type="ECO:0000313" key="12">
    <source>
        <dbReference type="EMBL" id="KKS97441.1"/>
    </source>
</evidence>
<keyword evidence="4 12" id="KW-0808">Transferase</keyword>
<feature type="transmembrane region" description="Helical" evidence="9">
    <location>
        <begin position="77"/>
        <end position="98"/>
    </location>
</feature>
<sequence length="772" mass="89373">MRLGLGLKMFLPTLIIRILLIGLPAFEVDMAAWIAWAERLGEGSLANFYSDTVWTQYTPGFLHALWIFERIGMANEVFIKLFVLFGDIFTAFTVSYIVRLTTKKWGMNAVIIYLLTPPLIFVGSIWGQIDGFLTMLILLAVYFLIEKKDLPTSSVFWALSFLVKPQALAALPLYLLVIHKFSPKIVFKSVICSLGTILIVSAPFFPRDPLWGFPRLVLKMSQHYHFGSIFAFNLWALFGKTWIPDGTYFIWGIIIYLSSIIILIAAFLRSKRTSLEMYLFTSLCFLSFFLFPTRIHERYLYPFFAFFLIFIIISDFKHGLKIYFATSLVYLINLYHPYAYYSTNYLRIEPLLSLTGHFTKPAAIYFLGLYFYLVIYLGKFKLRVPKIDIKTILIFAFLARILFLNSPPNEYFDEVYHAFTARRMLAGDSLAWHWSGGAPEGFAYEWTHPPLAKLGMVSGMILLGENSFGWRFPAALLGAGAVYLVYLIAEKFFGKRVALLSGGAYALDGLVLVTSRIGMNDVYFLFFMLASFYLFLGKKHFVSALTLGLAAASKWSVLWFLPVLALTHFGLKRKIVRDYVWFLILPPLIYFASYTPMFFAGLGLADFWEMQKQMWWYHTRLVATHPYTSPWWSWPILLRPIYLYVGNDGKLVEKIYAMGNPAIFWGGIIAVIYSLREAIAFREKKLLVIVGSYFIFFVPWALSPRIMFLYHYLPSIPFMAILIGYALSKDQKLVLPFYLFTLLLFLYFYPHWTGVAIPKWLDETYYWFPSWR</sequence>
<dbReference type="PANTHER" id="PTHR33908">
    <property type="entry name" value="MANNOSYLTRANSFERASE YKCB-RELATED"/>
    <property type="match status" value="1"/>
</dbReference>
<dbReference type="GO" id="GO:0016763">
    <property type="term" value="F:pentosyltransferase activity"/>
    <property type="evidence" value="ECO:0007669"/>
    <property type="project" value="TreeGrafter"/>
</dbReference>
<evidence type="ECO:0000256" key="6">
    <source>
        <dbReference type="ARBA" id="ARBA00022989"/>
    </source>
</evidence>
<feature type="domain" description="Glycosyltransferase RgtA/B/C/D-like" evidence="10">
    <location>
        <begin position="448"/>
        <end position="592"/>
    </location>
</feature>
<feature type="transmembrane region" description="Helical" evidence="9">
    <location>
        <begin position="708"/>
        <end position="727"/>
    </location>
</feature>
<feature type="transmembrane region" description="Helical" evidence="9">
    <location>
        <begin position="157"/>
        <end position="179"/>
    </location>
</feature>
<feature type="transmembrane region" description="Helical" evidence="9">
    <location>
        <begin position="226"/>
        <end position="243"/>
    </location>
</feature>
<feature type="transmembrane region" description="Helical" evidence="9">
    <location>
        <begin position="387"/>
        <end position="404"/>
    </location>
</feature>
<evidence type="ECO:0000256" key="8">
    <source>
        <dbReference type="ARBA" id="ARBA00024033"/>
    </source>
</evidence>
<evidence type="ECO:0000256" key="9">
    <source>
        <dbReference type="SAM" id="Phobius"/>
    </source>
</evidence>
<evidence type="ECO:0000256" key="5">
    <source>
        <dbReference type="ARBA" id="ARBA00022692"/>
    </source>
</evidence>
<keyword evidence="7 9" id="KW-0472">Membrane</keyword>
<dbReference type="UniPathway" id="UPA00378"/>
<feature type="transmembrane region" description="Helical" evidence="9">
    <location>
        <begin position="249"/>
        <end position="268"/>
    </location>
</feature>
<dbReference type="EMBL" id="LCFQ01000013">
    <property type="protein sequence ID" value="KKS97441.1"/>
    <property type="molecule type" value="Genomic_DNA"/>
</dbReference>
<evidence type="ECO:0000259" key="11">
    <source>
        <dbReference type="Pfam" id="PF16192"/>
    </source>
</evidence>
<feature type="transmembrane region" description="Helical" evidence="9">
    <location>
        <begin position="686"/>
        <end position="702"/>
    </location>
</feature>
<evidence type="ECO:0000256" key="7">
    <source>
        <dbReference type="ARBA" id="ARBA00023136"/>
    </source>
</evidence>
<dbReference type="GO" id="GO:0006493">
    <property type="term" value="P:protein O-linked glycosylation"/>
    <property type="evidence" value="ECO:0007669"/>
    <property type="project" value="InterPro"/>
</dbReference>